<evidence type="ECO:0000313" key="1">
    <source>
        <dbReference type="EMBL" id="CZT46216.1"/>
    </source>
</evidence>
<keyword evidence="2" id="KW-1185">Reference proteome</keyword>
<organism evidence="1 2">
    <name type="scientific">Rhynchosporium secalis</name>
    <name type="common">Barley scald fungus</name>
    <dbReference type="NCBI Taxonomy" id="38038"/>
    <lineage>
        <taxon>Eukaryota</taxon>
        <taxon>Fungi</taxon>
        <taxon>Dikarya</taxon>
        <taxon>Ascomycota</taxon>
        <taxon>Pezizomycotina</taxon>
        <taxon>Leotiomycetes</taxon>
        <taxon>Helotiales</taxon>
        <taxon>Ploettnerulaceae</taxon>
        <taxon>Rhynchosporium</taxon>
    </lineage>
</organism>
<dbReference type="AlphaFoldDB" id="A0A1E1MAS4"/>
<dbReference type="EMBL" id="FJVC01000239">
    <property type="protein sequence ID" value="CZT46216.1"/>
    <property type="molecule type" value="Genomic_DNA"/>
</dbReference>
<gene>
    <name evidence="1" type="ORF">RSE6_06617</name>
</gene>
<name>A0A1E1MAS4_RHYSE</name>
<reference evidence="2" key="1">
    <citation type="submission" date="2016-03" db="EMBL/GenBank/DDBJ databases">
        <authorList>
            <person name="Guldener U."/>
        </authorList>
    </citation>
    <scope>NUCLEOTIDE SEQUENCE [LARGE SCALE GENOMIC DNA]</scope>
</reference>
<evidence type="ECO:0000313" key="2">
    <source>
        <dbReference type="Proteomes" id="UP000177625"/>
    </source>
</evidence>
<accession>A0A1E1MAS4</accession>
<proteinExistence type="predicted"/>
<dbReference type="Proteomes" id="UP000177625">
    <property type="component" value="Unassembled WGS sequence"/>
</dbReference>
<sequence length="126" mass="14300">MAEMLRLAAVLYLIAIRQSFEIYPTRVTVQIRKLSASIMTFEGSGPNQRIWEDHGLGLAGLWIMTVGAILSDEKDKTAWFAKRLQDSIRGLSVGTYGDLEDMLWGFSWIDGIHGILLRTFRKKLIL</sequence>
<protein>
    <submittedName>
        <fullName evidence="1">Uncharacterized protein</fullName>
    </submittedName>
</protein>